<dbReference type="InterPro" id="IPR032628">
    <property type="entry name" value="AC_N"/>
</dbReference>
<dbReference type="Pfam" id="PF00211">
    <property type="entry name" value="Guanylate_cyc"/>
    <property type="match status" value="2"/>
</dbReference>
<evidence type="ECO:0000256" key="8">
    <source>
        <dbReference type="ARBA" id="ARBA00022840"/>
    </source>
</evidence>
<evidence type="ECO:0000256" key="2">
    <source>
        <dbReference type="ARBA" id="ARBA00001946"/>
    </source>
</evidence>
<feature type="transmembrane region" description="Helical" evidence="15">
    <location>
        <begin position="183"/>
        <end position="205"/>
    </location>
</feature>
<feature type="transmembrane region" description="Helical" evidence="15">
    <location>
        <begin position="102"/>
        <end position="121"/>
    </location>
</feature>
<dbReference type="InterPro" id="IPR001054">
    <property type="entry name" value="A/G_cyclase"/>
</dbReference>
<feature type="domain" description="Guanylate cyclase" evidence="16">
    <location>
        <begin position="785"/>
        <end position="926"/>
    </location>
</feature>
<organism evidence="17 18">
    <name type="scientific">Aphidius gifuensis</name>
    <name type="common">Parasitoid wasp</name>
    <dbReference type="NCBI Taxonomy" id="684658"/>
    <lineage>
        <taxon>Eukaryota</taxon>
        <taxon>Metazoa</taxon>
        <taxon>Ecdysozoa</taxon>
        <taxon>Arthropoda</taxon>
        <taxon>Hexapoda</taxon>
        <taxon>Insecta</taxon>
        <taxon>Pterygota</taxon>
        <taxon>Neoptera</taxon>
        <taxon>Endopterygota</taxon>
        <taxon>Hymenoptera</taxon>
        <taxon>Apocrita</taxon>
        <taxon>Ichneumonoidea</taxon>
        <taxon>Braconidae</taxon>
        <taxon>Aphidiinae</taxon>
        <taxon>Aphidius</taxon>
    </lineage>
</organism>
<feature type="transmembrane region" description="Helical" evidence="15">
    <location>
        <begin position="637"/>
        <end position="655"/>
    </location>
</feature>
<dbReference type="FunFam" id="3.30.70.1230:FF:000014">
    <property type="entry name" value="adenylate cyclase type 9"/>
    <property type="match status" value="1"/>
</dbReference>
<evidence type="ECO:0000256" key="10">
    <source>
        <dbReference type="ARBA" id="ARBA00022989"/>
    </source>
</evidence>
<keyword evidence="8" id="KW-0067">ATP-binding</keyword>
<evidence type="ECO:0000256" key="15">
    <source>
        <dbReference type="SAM" id="Phobius"/>
    </source>
</evidence>
<evidence type="ECO:0000256" key="5">
    <source>
        <dbReference type="ARBA" id="ARBA00022692"/>
    </source>
</evidence>
<feature type="transmembrane region" description="Helical" evidence="15">
    <location>
        <begin position="662"/>
        <end position="682"/>
    </location>
</feature>
<dbReference type="EMBL" id="JACMRX010000003">
    <property type="protein sequence ID" value="KAF7992243.1"/>
    <property type="molecule type" value="Genomic_DNA"/>
</dbReference>
<evidence type="ECO:0000256" key="12">
    <source>
        <dbReference type="ARBA" id="ARBA00023136"/>
    </source>
</evidence>
<keyword evidence="6" id="KW-0479">Metal-binding</keyword>
<dbReference type="GO" id="GO:0007189">
    <property type="term" value="P:adenylate cyclase-activating G protein-coupled receptor signaling pathway"/>
    <property type="evidence" value="ECO:0007669"/>
    <property type="project" value="TreeGrafter"/>
</dbReference>
<evidence type="ECO:0000256" key="3">
    <source>
        <dbReference type="ARBA" id="ARBA00004141"/>
    </source>
</evidence>
<dbReference type="EC" id="4.6.1.1" evidence="4"/>
<sequence>MPSHKHILPNEESYLKSGRPSSLFKSNFSCEKLERVYRASSLQQRRGGLHCFLLSAIFYDIYTIISPEPELQARGVCAIFMGLNLGLLAIAERGTTARNTLWSALPHLAWHLSTAQLLVQLFLKPDVTQRDSLGWLLLLIYLLFATLPLRLLHCALLALGTVTTYVVAVVGLGKNPFQTPIDVLIVTVSLSMGSAILGTSSYSLAEFQQRRAFLETRQCLQAQLVIEEQSAEQERLLLSVLPEHVAVKMRQDLGASLDTQFKKIYMSRHENVSILYADIVGFTAISSTYSASELVKILNELFARFDRLSEWYEQLRIKILGDCYYCISGAPVERRDHAILSVHMGLSMVKAIKYVQAKTNSPVDMRVGIHTGAVLAGVLGQRQWQFDVYSKDVELANKMESSGKAGRVHISNTTLSFLNDEFEVEPAYGENREEALAKAGLVTYFIVRALKPFKPSINRSVTSLSDAETSQGIIDHSESINNREDSKDFRERLRKELDNRDGRSKLKDHASWLTLQFKDPNVETAFHSSGEAFSPLSLLGGPLVLICAVPIWRIQPWGLFTWGGAGVVSLFAIVLAGATCLGSAVRARWLRRTLALLMIFSLSIFLLLDMGNCAIIDEQVPPTNASIKSTKCPFPSYYSYVGVLALIVISMPAYVSYLGKSVMMFMLAGAQCFINISMLGGGLDREDASSYSADPVPFPLKYSLSAVLMTVATTLVAVARYAEKARRILYLCGREVVAQRERAADMKRRNGALIYNILPPHVAAYFLSTMRHHDDLYSQSYSEVGVLFASMPNFADFYSEESINNQGLECLRFLNEVISDFDAILDQPRFACIIKIKTIGSTYMAASGITENEDSEDGPRWNHLSMLVEFALELKKALSLINEQSFNHFVLKMGINHGPVTAGVIGARKPHYDIWGNTVNVASRMESTGKVGHIQVTDETRKILEPFSYGFEQRGMVFVKGKGQLLTHYLTSKNGVYLRLDSDLPVVPAHPIIYQ</sequence>
<dbReference type="GO" id="GO:0035556">
    <property type="term" value="P:intracellular signal transduction"/>
    <property type="evidence" value="ECO:0007669"/>
    <property type="project" value="InterPro"/>
</dbReference>
<reference evidence="17 18" key="1">
    <citation type="submission" date="2020-08" db="EMBL/GenBank/DDBJ databases">
        <title>Aphidius gifuensis genome sequencing and assembly.</title>
        <authorList>
            <person name="Du Z."/>
        </authorList>
    </citation>
    <scope>NUCLEOTIDE SEQUENCE [LARGE SCALE GENOMIC DNA]</scope>
    <source>
        <strain evidence="17">YNYX2018</strain>
        <tissue evidence="17">Adults</tissue>
    </source>
</reference>
<evidence type="ECO:0000313" key="18">
    <source>
        <dbReference type="Proteomes" id="UP000639338"/>
    </source>
</evidence>
<dbReference type="GO" id="GO:0004016">
    <property type="term" value="F:adenylate cyclase activity"/>
    <property type="evidence" value="ECO:0007669"/>
    <property type="project" value="UniProtKB-EC"/>
</dbReference>
<feature type="transmembrane region" description="Helical" evidence="15">
    <location>
        <begin position="702"/>
        <end position="722"/>
    </location>
</feature>
<dbReference type="FunFam" id="3.30.70.1230:FF:000006">
    <property type="entry name" value="Adenylate cyclase"/>
    <property type="match status" value="1"/>
</dbReference>
<evidence type="ECO:0000256" key="1">
    <source>
        <dbReference type="ARBA" id="ARBA00001593"/>
    </source>
</evidence>
<name>A0A834XTL0_APHGI</name>
<evidence type="ECO:0000313" key="17">
    <source>
        <dbReference type="EMBL" id="KAF7992243.1"/>
    </source>
</evidence>
<keyword evidence="10 15" id="KW-1133">Transmembrane helix</keyword>
<evidence type="ECO:0000256" key="9">
    <source>
        <dbReference type="ARBA" id="ARBA00022842"/>
    </source>
</evidence>
<feature type="transmembrane region" description="Helical" evidence="15">
    <location>
        <begin position="71"/>
        <end position="90"/>
    </location>
</feature>
<dbReference type="GO" id="GO:0005524">
    <property type="term" value="F:ATP binding"/>
    <property type="evidence" value="ECO:0007669"/>
    <property type="project" value="UniProtKB-KW"/>
</dbReference>
<evidence type="ECO:0000256" key="7">
    <source>
        <dbReference type="ARBA" id="ARBA00022741"/>
    </source>
</evidence>
<dbReference type="GO" id="GO:0046872">
    <property type="term" value="F:metal ion binding"/>
    <property type="evidence" value="ECO:0007669"/>
    <property type="project" value="UniProtKB-KW"/>
</dbReference>
<feature type="transmembrane region" description="Helical" evidence="15">
    <location>
        <begin position="47"/>
        <end position="65"/>
    </location>
</feature>
<feature type="transmembrane region" description="Helical" evidence="15">
    <location>
        <begin position="536"/>
        <end position="554"/>
    </location>
</feature>
<gene>
    <name evidence="17" type="ORF">HCN44_001568</name>
</gene>
<keyword evidence="11" id="KW-0115">cAMP biosynthesis</keyword>
<comment type="similarity">
    <text evidence="14">Belongs to the adenylyl cyclase class-4/guanylyl cyclase family.</text>
</comment>
<keyword evidence="5 15" id="KW-0812">Transmembrane</keyword>
<keyword evidence="18" id="KW-1185">Reference proteome</keyword>
<proteinExistence type="inferred from homology"/>
<comment type="catalytic activity">
    <reaction evidence="1">
        <text>ATP = 3',5'-cyclic AMP + diphosphate</text>
        <dbReference type="Rhea" id="RHEA:15389"/>
        <dbReference type="ChEBI" id="CHEBI:30616"/>
        <dbReference type="ChEBI" id="CHEBI:33019"/>
        <dbReference type="ChEBI" id="CHEBI:58165"/>
        <dbReference type="EC" id="4.6.1.1"/>
    </reaction>
</comment>
<dbReference type="InterPro" id="IPR018297">
    <property type="entry name" value="A/G_cyclase_CS"/>
</dbReference>
<evidence type="ECO:0000256" key="11">
    <source>
        <dbReference type="ARBA" id="ARBA00022998"/>
    </source>
</evidence>
<dbReference type="Pfam" id="PF16214">
    <property type="entry name" value="AC_N"/>
    <property type="match status" value="1"/>
</dbReference>
<dbReference type="GO" id="GO:0006171">
    <property type="term" value="P:cAMP biosynthetic process"/>
    <property type="evidence" value="ECO:0007669"/>
    <property type="project" value="UniProtKB-KW"/>
</dbReference>
<dbReference type="GO" id="GO:0005886">
    <property type="term" value="C:plasma membrane"/>
    <property type="evidence" value="ECO:0007669"/>
    <property type="project" value="TreeGrafter"/>
</dbReference>
<feature type="transmembrane region" description="Helical" evidence="15">
    <location>
        <begin position="560"/>
        <end position="582"/>
    </location>
</feature>
<accession>A0A834XTL0</accession>
<dbReference type="PROSITE" id="PS50125">
    <property type="entry name" value="GUANYLATE_CYCLASE_2"/>
    <property type="match status" value="2"/>
</dbReference>
<dbReference type="AlphaFoldDB" id="A0A834XTL0"/>
<comment type="caution">
    <text evidence="17">The sequence shown here is derived from an EMBL/GenBank/DDBJ whole genome shotgun (WGS) entry which is preliminary data.</text>
</comment>
<evidence type="ECO:0000256" key="4">
    <source>
        <dbReference type="ARBA" id="ARBA00012201"/>
    </source>
</evidence>
<evidence type="ECO:0000256" key="14">
    <source>
        <dbReference type="RuleBase" id="RU000405"/>
    </source>
</evidence>
<keyword evidence="9" id="KW-0460">Magnesium</keyword>
<feature type="transmembrane region" description="Helical" evidence="15">
    <location>
        <begin position="156"/>
        <end position="177"/>
    </location>
</feature>
<comment type="cofactor">
    <cofactor evidence="2">
        <name>Mg(2+)</name>
        <dbReference type="ChEBI" id="CHEBI:18420"/>
    </cofactor>
</comment>
<keyword evidence="7" id="KW-0547">Nucleotide-binding</keyword>
<dbReference type="Proteomes" id="UP000639338">
    <property type="component" value="Unassembled WGS sequence"/>
</dbReference>
<feature type="transmembrane region" description="Helical" evidence="15">
    <location>
        <begin position="133"/>
        <end position="149"/>
    </location>
</feature>
<keyword evidence="13 14" id="KW-0456">Lyase</keyword>
<evidence type="ECO:0000259" key="16">
    <source>
        <dbReference type="PROSITE" id="PS50125"/>
    </source>
</evidence>
<evidence type="ECO:0000256" key="6">
    <source>
        <dbReference type="ARBA" id="ARBA00022723"/>
    </source>
</evidence>
<evidence type="ECO:0000256" key="13">
    <source>
        <dbReference type="ARBA" id="ARBA00023239"/>
    </source>
</evidence>
<dbReference type="InterPro" id="IPR029787">
    <property type="entry name" value="Nucleotide_cyclase"/>
</dbReference>
<keyword evidence="12 15" id="KW-0472">Membrane</keyword>
<dbReference type="OrthoDB" id="10261550at2759"/>
<feature type="domain" description="Guanylate cyclase" evidence="16">
    <location>
        <begin position="273"/>
        <end position="400"/>
    </location>
</feature>
<dbReference type="CDD" id="cd07302">
    <property type="entry name" value="CHD"/>
    <property type="match status" value="2"/>
</dbReference>
<protein>
    <recommendedName>
        <fullName evidence="4">adenylate cyclase</fullName>
        <ecNumber evidence="4">4.6.1.1</ecNumber>
    </recommendedName>
</protein>
<dbReference type="PROSITE" id="PS00452">
    <property type="entry name" value="GUANYLATE_CYCLASE_1"/>
    <property type="match status" value="1"/>
</dbReference>
<dbReference type="Gene3D" id="3.30.70.1230">
    <property type="entry name" value="Nucleotide cyclase"/>
    <property type="match status" value="2"/>
</dbReference>
<dbReference type="PANTHER" id="PTHR45627">
    <property type="entry name" value="ADENYLATE CYCLASE TYPE 1"/>
    <property type="match status" value="1"/>
</dbReference>
<feature type="transmembrane region" description="Helical" evidence="15">
    <location>
        <begin position="594"/>
        <end position="617"/>
    </location>
</feature>
<comment type="subcellular location">
    <subcellularLocation>
        <location evidence="3">Membrane</location>
        <topology evidence="3">Multi-pass membrane protein</topology>
    </subcellularLocation>
</comment>
<dbReference type="SMART" id="SM00044">
    <property type="entry name" value="CYCc"/>
    <property type="match status" value="2"/>
</dbReference>
<dbReference type="SUPFAM" id="SSF55073">
    <property type="entry name" value="Nucleotide cyclase"/>
    <property type="match status" value="2"/>
</dbReference>
<dbReference type="PANTHER" id="PTHR45627:SF30">
    <property type="entry name" value="ADENYLATE CYCLASE TYPE 3"/>
    <property type="match status" value="1"/>
</dbReference>